<dbReference type="Proteomes" id="UP000280292">
    <property type="component" value="Unassembled WGS sequence"/>
</dbReference>
<gene>
    <name evidence="1" type="ORF">ALQ95_03894</name>
</gene>
<dbReference type="EMBL" id="RBNR01000023">
    <property type="protein sequence ID" value="RML47390.1"/>
    <property type="molecule type" value="Genomic_DNA"/>
</dbReference>
<protein>
    <submittedName>
        <fullName evidence="1">Uncharacterized protein</fullName>
    </submittedName>
</protein>
<reference evidence="1 2" key="1">
    <citation type="submission" date="2018-08" db="EMBL/GenBank/DDBJ databases">
        <title>Recombination of ecologically and evolutionarily significant loci maintains genetic cohesion in the Pseudomonas syringae species complex.</title>
        <authorList>
            <person name="Dillon M."/>
            <person name="Thakur S."/>
            <person name="Almeida R.N.D."/>
            <person name="Weir B.S."/>
            <person name="Guttman D.S."/>
        </authorList>
    </citation>
    <scope>NUCLEOTIDE SEQUENCE [LARGE SCALE GENOMIC DNA]</scope>
    <source>
        <strain evidence="1 2">ICMP 3883</strain>
    </source>
</reference>
<evidence type="ECO:0000313" key="1">
    <source>
        <dbReference type="EMBL" id="RML47390.1"/>
    </source>
</evidence>
<accession>A0A3M2W7A9</accession>
<dbReference type="AlphaFoldDB" id="A0A3M2W7A9"/>
<sequence>MSDIQHGLHSLQLSVATLGRELAEVRLQMIALKGQADAAASLLEQRLQNIESVVGLLKLR</sequence>
<organism evidence="1 2">
    <name type="scientific">Pseudomonas syringae pv. ribicola</name>
    <dbReference type="NCBI Taxonomy" id="55398"/>
    <lineage>
        <taxon>Bacteria</taxon>
        <taxon>Pseudomonadati</taxon>
        <taxon>Pseudomonadota</taxon>
        <taxon>Gammaproteobacteria</taxon>
        <taxon>Pseudomonadales</taxon>
        <taxon>Pseudomonadaceae</taxon>
        <taxon>Pseudomonas</taxon>
    </lineage>
</organism>
<proteinExistence type="predicted"/>
<comment type="caution">
    <text evidence="1">The sequence shown here is derived from an EMBL/GenBank/DDBJ whole genome shotgun (WGS) entry which is preliminary data.</text>
</comment>
<name>A0A3M2W7A9_PSESI</name>
<evidence type="ECO:0000313" key="2">
    <source>
        <dbReference type="Proteomes" id="UP000280292"/>
    </source>
</evidence>